<evidence type="ECO:0000256" key="1">
    <source>
        <dbReference type="SAM" id="Phobius"/>
    </source>
</evidence>
<reference evidence="3" key="1">
    <citation type="journal article" date="2018" name="Front. Microbiol.">
        <title>Genome-Based Analysis Reveals the Taxonomy and Diversity of the Family Idiomarinaceae.</title>
        <authorList>
            <person name="Liu Y."/>
            <person name="Lai Q."/>
            <person name="Shao Z."/>
        </authorList>
    </citation>
    <scope>NUCLEOTIDE SEQUENCE [LARGE SCALE GENOMIC DNA]</scope>
    <source>
        <strain evidence="3">CVS-6</strain>
    </source>
</reference>
<dbReference type="Proteomes" id="UP000288259">
    <property type="component" value="Unassembled WGS sequence"/>
</dbReference>
<proteinExistence type="predicted"/>
<gene>
    <name evidence="2" type="ORF">CWI71_05345</name>
</gene>
<accession>A0A432YLD1</accession>
<keyword evidence="1" id="KW-1133">Transmembrane helix</keyword>
<protein>
    <submittedName>
        <fullName evidence="2">Uncharacterized protein</fullName>
    </submittedName>
</protein>
<feature type="transmembrane region" description="Helical" evidence="1">
    <location>
        <begin position="52"/>
        <end position="72"/>
    </location>
</feature>
<evidence type="ECO:0000313" key="2">
    <source>
        <dbReference type="EMBL" id="RUO61787.1"/>
    </source>
</evidence>
<evidence type="ECO:0000313" key="3">
    <source>
        <dbReference type="Proteomes" id="UP000288259"/>
    </source>
</evidence>
<organism evidence="2 3">
    <name type="scientific">Pseudidiomarina insulisalsae</name>
    <dbReference type="NCBI Taxonomy" id="575789"/>
    <lineage>
        <taxon>Bacteria</taxon>
        <taxon>Pseudomonadati</taxon>
        <taxon>Pseudomonadota</taxon>
        <taxon>Gammaproteobacteria</taxon>
        <taxon>Alteromonadales</taxon>
        <taxon>Idiomarinaceae</taxon>
        <taxon>Pseudidiomarina</taxon>
    </lineage>
</organism>
<comment type="caution">
    <text evidence="2">The sequence shown here is derived from an EMBL/GenBank/DDBJ whole genome shotgun (WGS) entry which is preliminary data.</text>
</comment>
<keyword evidence="1" id="KW-0472">Membrane</keyword>
<dbReference type="AlphaFoldDB" id="A0A432YLD1"/>
<dbReference type="EMBL" id="PIPY01000005">
    <property type="protein sequence ID" value="RUO61787.1"/>
    <property type="molecule type" value="Genomic_DNA"/>
</dbReference>
<name>A0A432YLD1_9GAMM</name>
<keyword evidence="1" id="KW-0812">Transmembrane</keyword>
<dbReference type="RefSeq" id="WP_126754248.1">
    <property type="nucleotide sequence ID" value="NZ_PIPY01000005.1"/>
</dbReference>
<feature type="transmembrane region" description="Helical" evidence="1">
    <location>
        <begin position="21"/>
        <end position="40"/>
    </location>
</feature>
<keyword evidence="3" id="KW-1185">Reference proteome</keyword>
<sequence>MIMTSVRLKLLNYVQKKSPERLLWTLAFVAGAAYGLAYLIDIAGNLSISSLAKVLNPLAGFILLVGLLQYIVRDINRE</sequence>